<dbReference type="InterPro" id="IPR011993">
    <property type="entry name" value="PH-like_dom_sf"/>
</dbReference>
<gene>
    <name evidence="3" type="ORF">PGLA2088_LOCUS25358</name>
</gene>
<dbReference type="InterPro" id="IPR001849">
    <property type="entry name" value="PH_domain"/>
</dbReference>
<feature type="region of interest" description="Disordered" evidence="1">
    <location>
        <begin position="1"/>
        <end position="33"/>
    </location>
</feature>
<evidence type="ECO:0000313" key="3">
    <source>
        <dbReference type="EMBL" id="CAE8687197.1"/>
    </source>
</evidence>
<name>A0A813JYG0_POLGL</name>
<organism evidence="3 4">
    <name type="scientific">Polarella glacialis</name>
    <name type="common">Dinoflagellate</name>
    <dbReference type="NCBI Taxonomy" id="89957"/>
    <lineage>
        <taxon>Eukaryota</taxon>
        <taxon>Sar</taxon>
        <taxon>Alveolata</taxon>
        <taxon>Dinophyceae</taxon>
        <taxon>Suessiales</taxon>
        <taxon>Suessiaceae</taxon>
        <taxon>Polarella</taxon>
    </lineage>
</organism>
<dbReference type="AlphaFoldDB" id="A0A813JYG0"/>
<dbReference type="Pfam" id="PF00169">
    <property type="entry name" value="PH"/>
    <property type="match status" value="1"/>
</dbReference>
<evidence type="ECO:0000259" key="2">
    <source>
        <dbReference type="PROSITE" id="PS50003"/>
    </source>
</evidence>
<accession>A0A813JYG0</accession>
<feature type="region of interest" description="Disordered" evidence="1">
    <location>
        <begin position="196"/>
        <end position="216"/>
    </location>
</feature>
<feature type="domain" description="PH" evidence="2">
    <location>
        <begin position="69"/>
        <end position="187"/>
    </location>
</feature>
<comment type="caution">
    <text evidence="3">The sequence shown here is derived from an EMBL/GenBank/DDBJ whole genome shotgun (WGS) entry which is preliminary data.</text>
</comment>
<dbReference type="CDD" id="cd00821">
    <property type="entry name" value="PH"/>
    <property type="match status" value="1"/>
</dbReference>
<protein>
    <recommendedName>
        <fullName evidence="2">PH domain-containing protein</fullName>
    </recommendedName>
</protein>
<dbReference type="EMBL" id="CAJNNW010026711">
    <property type="protein sequence ID" value="CAE8687197.1"/>
    <property type="molecule type" value="Genomic_DNA"/>
</dbReference>
<dbReference type="SMART" id="SM00233">
    <property type="entry name" value="PH"/>
    <property type="match status" value="1"/>
</dbReference>
<feature type="compositionally biased region" description="Basic and acidic residues" evidence="1">
    <location>
        <begin position="24"/>
        <end position="33"/>
    </location>
</feature>
<evidence type="ECO:0000256" key="1">
    <source>
        <dbReference type="SAM" id="MobiDB-lite"/>
    </source>
</evidence>
<reference evidence="3" key="1">
    <citation type="submission" date="2021-02" db="EMBL/GenBank/DDBJ databases">
        <authorList>
            <person name="Dougan E. K."/>
            <person name="Rhodes N."/>
            <person name="Thang M."/>
            <person name="Chan C."/>
        </authorList>
    </citation>
    <scope>NUCLEOTIDE SEQUENCE</scope>
</reference>
<evidence type="ECO:0000313" key="4">
    <source>
        <dbReference type="Proteomes" id="UP000626109"/>
    </source>
</evidence>
<dbReference type="PROSITE" id="PS50003">
    <property type="entry name" value="PH_DOMAIN"/>
    <property type="match status" value="1"/>
</dbReference>
<dbReference type="SUPFAM" id="SSF50729">
    <property type="entry name" value="PH domain-like"/>
    <property type="match status" value="1"/>
</dbReference>
<sequence>MPRPSQEGLRPRPVEEEEAVETVGRPRPDRIKLGGEVELDDGEKWKVPYWQEQPKQDILALHEDGPLSSAWCVGYLQKRAGRSRFRWTIRYFELKEGHLKWWRPAFTDQIMQPRPPKVLKREPRPKPVRDLDLRELKSVTRAKVRFPYSTRIILQFKEGYTDYQLELRSESEQEILAWYKIIIRFTMERIETVVDREGPQVHGDRDSDTDAAPDRI</sequence>
<proteinExistence type="predicted"/>
<dbReference type="Gene3D" id="2.30.29.30">
    <property type="entry name" value="Pleckstrin-homology domain (PH domain)/Phosphotyrosine-binding domain (PTB)"/>
    <property type="match status" value="1"/>
</dbReference>
<dbReference type="Proteomes" id="UP000626109">
    <property type="component" value="Unassembled WGS sequence"/>
</dbReference>